<keyword evidence="5" id="KW-0904">Protein phosphatase</keyword>
<keyword evidence="9" id="KW-1208">Phospholipid metabolism</keyword>
<dbReference type="Proteomes" id="UP000198287">
    <property type="component" value="Unassembled WGS sequence"/>
</dbReference>
<comment type="pathway">
    <text evidence="10">Phospholipid metabolism; phosphatidylglycerol biosynthesis; phosphatidylglycerol from CDP-diacylglycerol: step 2/2.</text>
</comment>
<dbReference type="GO" id="GO:0004439">
    <property type="term" value="F:phosphatidylinositol-4,5-bisphosphate 5-phosphatase activity"/>
    <property type="evidence" value="ECO:0007669"/>
    <property type="project" value="TreeGrafter"/>
</dbReference>
<dbReference type="PROSITE" id="PS50056">
    <property type="entry name" value="TYR_PHOSPHATASE_2"/>
    <property type="match status" value="1"/>
</dbReference>
<evidence type="ECO:0000256" key="16">
    <source>
        <dbReference type="ARBA" id="ARBA00052780"/>
    </source>
</evidence>
<accession>A0A226F2U7</accession>
<comment type="catalytic activity">
    <reaction evidence="12">
        <text>a 1,2-diacyl-sn-glycero-3-phospho-(1'-sn-glycero-3'-phosphate) + H2O = a 1,2-diacyl-sn-glycero-3-phospho-(1'-sn-glycerol) + phosphate</text>
        <dbReference type="Rhea" id="RHEA:33751"/>
        <dbReference type="ChEBI" id="CHEBI:15377"/>
        <dbReference type="ChEBI" id="CHEBI:43474"/>
        <dbReference type="ChEBI" id="CHEBI:60110"/>
        <dbReference type="ChEBI" id="CHEBI:64716"/>
        <dbReference type="EC" id="3.1.3.27"/>
    </reaction>
    <physiologicalReaction direction="left-to-right" evidence="12">
        <dbReference type="Rhea" id="RHEA:33752"/>
    </physiologicalReaction>
</comment>
<dbReference type="SUPFAM" id="SSF52799">
    <property type="entry name" value="(Phosphotyrosine protein) phosphatases II"/>
    <property type="match status" value="1"/>
</dbReference>
<dbReference type="PROSITE" id="PS00383">
    <property type="entry name" value="TYR_PHOSPHATASE_1"/>
    <property type="match status" value="1"/>
</dbReference>
<dbReference type="EC" id="3.1.3.27" evidence="11"/>
<keyword evidence="4" id="KW-0378">Hydrolase</keyword>
<dbReference type="Pfam" id="PF00782">
    <property type="entry name" value="DSPc"/>
    <property type="match status" value="1"/>
</dbReference>
<dbReference type="InterPro" id="IPR044596">
    <property type="entry name" value="PTPMT1-like"/>
</dbReference>
<comment type="caution">
    <text evidence="21">The sequence shown here is derived from an EMBL/GenBank/DDBJ whole genome shotgun (WGS) entry which is preliminary data.</text>
</comment>
<feature type="transmembrane region" description="Helical" evidence="18">
    <location>
        <begin position="30"/>
        <end position="52"/>
    </location>
</feature>
<dbReference type="CDD" id="cd14524">
    <property type="entry name" value="PTPMT1"/>
    <property type="match status" value="1"/>
</dbReference>
<dbReference type="PROSITE" id="PS50054">
    <property type="entry name" value="TYR_PHOSPHATASE_DUAL"/>
    <property type="match status" value="1"/>
</dbReference>
<evidence type="ECO:0000259" key="19">
    <source>
        <dbReference type="PROSITE" id="PS50054"/>
    </source>
</evidence>
<dbReference type="InterPro" id="IPR000340">
    <property type="entry name" value="Dual-sp_phosphatase_cat-dom"/>
</dbReference>
<evidence type="ECO:0000256" key="8">
    <source>
        <dbReference type="ARBA" id="ARBA00023209"/>
    </source>
</evidence>
<comment type="catalytic activity">
    <reaction evidence="14">
        <text>1,2-dibutyryl-sn-glycero-3-phospho-(1D-myo-inositol-5-phosphate) + H2O = 1,2-dibutyryl-sn-glycero-3-phospho-(1D-myo-inositol) + phosphate</text>
        <dbReference type="Rhea" id="RHEA:42584"/>
        <dbReference type="ChEBI" id="CHEBI:15377"/>
        <dbReference type="ChEBI" id="CHEBI:43474"/>
        <dbReference type="ChEBI" id="CHEBI:82605"/>
        <dbReference type="ChEBI" id="CHEBI:82606"/>
    </reaction>
    <physiologicalReaction direction="left-to-right" evidence="14">
        <dbReference type="Rhea" id="RHEA:42585"/>
    </physiologicalReaction>
</comment>
<evidence type="ECO:0000256" key="18">
    <source>
        <dbReference type="SAM" id="Phobius"/>
    </source>
</evidence>
<dbReference type="GO" id="GO:0005737">
    <property type="term" value="C:cytoplasm"/>
    <property type="evidence" value="ECO:0007669"/>
    <property type="project" value="UniProtKB-ARBA"/>
</dbReference>
<dbReference type="GO" id="GO:0016020">
    <property type="term" value="C:membrane"/>
    <property type="evidence" value="ECO:0007669"/>
    <property type="project" value="UniProtKB-SubCell"/>
</dbReference>
<proteinExistence type="predicted"/>
<evidence type="ECO:0000256" key="2">
    <source>
        <dbReference type="ARBA" id="ARBA00005189"/>
    </source>
</evidence>
<evidence type="ECO:0000256" key="17">
    <source>
        <dbReference type="ARBA" id="ARBA00069309"/>
    </source>
</evidence>
<dbReference type="GO" id="GO:0008962">
    <property type="term" value="F:phosphatidylglycerophosphatase activity"/>
    <property type="evidence" value="ECO:0007669"/>
    <property type="project" value="UniProtKB-EC"/>
</dbReference>
<dbReference type="PANTHER" id="PTHR46712">
    <property type="entry name" value="PHOSPHATIDYLGLYCEROPHOSPHATASE AND PROTEIN-TYROSINE PHOSPHATASE 1"/>
    <property type="match status" value="1"/>
</dbReference>
<evidence type="ECO:0000256" key="7">
    <source>
        <dbReference type="ARBA" id="ARBA00023136"/>
    </source>
</evidence>
<evidence type="ECO:0000256" key="15">
    <source>
        <dbReference type="ARBA" id="ARBA00052632"/>
    </source>
</evidence>
<keyword evidence="7 18" id="KW-0472">Membrane</keyword>
<organism evidence="21 22">
    <name type="scientific">Folsomia candida</name>
    <name type="common">Springtail</name>
    <dbReference type="NCBI Taxonomy" id="158441"/>
    <lineage>
        <taxon>Eukaryota</taxon>
        <taxon>Metazoa</taxon>
        <taxon>Ecdysozoa</taxon>
        <taxon>Arthropoda</taxon>
        <taxon>Hexapoda</taxon>
        <taxon>Collembola</taxon>
        <taxon>Entomobryomorpha</taxon>
        <taxon>Isotomoidea</taxon>
        <taxon>Isotomidae</taxon>
        <taxon>Proisotominae</taxon>
        <taxon>Folsomia</taxon>
    </lineage>
</organism>
<dbReference type="GO" id="GO:0004721">
    <property type="term" value="F:phosphoprotein phosphatase activity"/>
    <property type="evidence" value="ECO:0007669"/>
    <property type="project" value="UniProtKB-KW"/>
</dbReference>
<comment type="subcellular location">
    <subcellularLocation>
        <location evidence="1">Membrane</location>
    </subcellularLocation>
</comment>
<dbReference type="OMA" id="HESACMV"/>
<dbReference type="EMBL" id="LNIX01000001">
    <property type="protein sequence ID" value="OXA63266.1"/>
    <property type="molecule type" value="Genomic_DNA"/>
</dbReference>
<dbReference type="GO" id="GO:0008654">
    <property type="term" value="P:phospholipid biosynthetic process"/>
    <property type="evidence" value="ECO:0007669"/>
    <property type="project" value="UniProtKB-KW"/>
</dbReference>
<feature type="domain" description="Tyrosine specific protein phosphatases" evidence="20">
    <location>
        <begin position="133"/>
        <end position="201"/>
    </location>
</feature>
<keyword evidence="3" id="KW-0444">Lipid biosynthesis</keyword>
<dbReference type="PANTHER" id="PTHR46712:SF1">
    <property type="entry name" value="PHOSPHATIDYLGLYCEROPHOSPHATASE AND PROTEIN-TYROSINE PHOSPHATASE 1"/>
    <property type="match status" value="1"/>
</dbReference>
<keyword evidence="8" id="KW-0594">Phospholipid biosynthesis</keyword>
<feature type="domain" description="Tyrosine-protein phosphatase" evidence="19">
    <location>
        <begin position="61"/>
        <end position="212"/>
    </location>
</feature>
<evidence type="ECO:0000256" key="14">
    <source>
        <dbReference type="ARBA" id="ARBA00052505"/>
    </source>
</evidence>
<evidence type="ECO:0000256" key="9">
    <source>
        <dbReference type="ARBA" id="ARBA00023264"/>
    </source>
</evidence>
<gene>
    <name evidence="21" type="ORF">Fcan01_00222</name>
</gene>
<dbReference type="Gene3D" id="3.90.190.10">
    <property type="entry name" value="Protein tyrosine phosphatase superfamily"/>
    <property type="match status" value="1"/>
</dbReference>
<dbReference type="InterPro" id="IPR000387">
    <property type="entry name" value="Tyr_Pase_dom"/>
</dbReference>
<dbReference type="FunFam" id="3.90.190.10:FF:000060">
    <property type="entry name" value="Phosphatidylglycerophosphatase and protein-tyrosine phosphatase 1"/>
    <property type="match status" value="1"/>
</dbReference>
<comment type="catalytic activity">
    <reaction evidence="15">
        <text>1,2-di-(9Z-octadecenoyl)-sn-glycero-3-phospho-(1'-sn-glycerol-3'-phosphate) + H2O = 1,2-di-(9Z-octadecenoyl)-sn-glycero-3-phospho-(1'-sn-glycerol) + phosphate</text>
        <dbReference type="Rhea" id="RHEA:42304"/>
        <dbReference type="ChEBI" id="CHEBI:15377"/>
        <dbReference type="ChEBI" id="CHEBI:43474"/>
        <dbReference type="ChEBI" id="CHEBI:75163"/>
        <dbReference type="ChEBI" id="CHEBI:78907"/>
    </reaction>
    <physiologicalReaction direction="left-to-right" evidence="15">
        <dbReference type="Rhea" id="RHEA:42305"/>
    </physiologicalReaction>
</comment>
<evidence type="ECO:0000256" key="3">
    <source>
        <dbReference type="ARBA" id="ARBA00022516"/>
    </source>
</evidence>
<sequence>MGISELVFNFFNYWFRLPVKEGRVVKRSNWQIWLISVGGRLAFYVSLLHILVKDKTSSRNWFDRIDSKVILGALPFRGMVKDLQELENVTGVVSLNQDYELWLFSHNKEGWNKLGIKFLQLATRDNFEAPSQTNLKSGVDFLLKCWKAEGTIYVHCKAGKTRSATLVVCYLIEKNNWTPTKAIDHLRKRRVHIFLGDVQLKAIDTYYENYVKENVMY</sequence>
<comment type="catalytic activity">
    <reaction evidence="13">
        <text>a 1-acyl-2-hexanoyl-sn-glycero-3-phospho-(1D-myo-inositol-5-phosphate) + H2O = a 1-acyl-2-hexanoyl-sn-glycero-3-phospho-(1D-myo-inositol) + phosphate</text>
        <dbReference type="Rhea" id="RHEA:42320"/>
        <dbReference type="ChEBI" id="CHEBI:15377"/>
        <dbReference type="ChEBI" id="CHEBI:43474"/>
        <dbReference type="ChEBI" id="CHEBI:78930"/>
        <dbReference type="ChEBI" id="CHEBI:78931"/>
    </reaction>
    <physiologicalReaction direction="left-to-right" evidence="13">
        <dbReference type="Rhea" id="RHEA:42321"/>
    </physiologicalReaction>
</comment>
<comment type="catalytic activity">
    <reaction evidence="16">
        <text>1,2-dioctanoyl-sn-glycero-3-phospho-(1D-myo-inositol-5-phosphate) + H2O = 1,2-dioctanoyl-sn-glycero-3-phospho-(1D-myo-inositol) + phosphate</text>
        <dbReference type="Rhea" id="RHEA:42308"/>
        <dbReference type="ChEBI" id="CHEBI:15377"/>
        <dbReference type="ChEBI" id="CHEBI:43474"/>
        <dbReference type="ChEBI" id="CHEBI:65221"/>
        <dbReference type="ChEBI" id="CHEBI:78911"/>
    </reaction>
    <physiologicalReaction direction="left-to-right" evidence="16">
        <dbReference type="Rhea" id="RHEA:42309"/>
    </physiologicalReaction>
</comment>
<evidence type="ECO:0000256" key="4">
    <source>
        <dbReference type="ARBA" id="ARBA00022801"/>
    </source>
</evidence>
<evidence type="ECO:0000313" key="21">
    <source>
        <dbReference type="EMBL" id="OXA63266.1"/>
    </source>
</evidence>
<reference evidence="21 22" key="1">
    <citation type="submission" date="2015-12" db="EMBL/GenBank/DDBJ databases">
        <title>The genome of Folsomia candida.</title>
        <authorList>
            <person name="Faddeeva A."/>
            <person name="Derks M.F."/>
            <person name="Anvar Y."/>
            <person name="Smit S."/>
            <person name="Van Straalen N."/>
            <person name="Roelofs D."/>
        </authorList>
    </citation>
    <scope>NUCLEOTIDE SEQUENCE [LARGE SCALE GENOMIC DNA]</scope>
    <source>
        <strain evidence="21 22">VU population</strain>
        <tissue evidence="21">Whole body</tissue>
    </source>
</reference>
<protein>
    <recommendedName>
        <fullName evidence="17">Phosphatidylglycerophosphatase and protein-tyrosine phosphatase 1</fullName>
        <ecNumber evidence="11">3.1.3.27</ecNumber>
    </recommendedName>
</protein>
<evidence type="ECO:0000313" key="22">
    <source>
        <dbReference type="Proteomes" id="UP000198287"/>
    </source>
</evidence>
<comment type="pathway">
    <text evidence="2">Lipid metabolism.</text>
</comment>
<keyword evidence="6" id="KW-0443">Lipid metabolism</keyword>
<evidence type="ECO:0000256" key="6">
    <source>
        <dbReference type="ARBA" id="ARBA00023098"/>
    </source>
</evidence>
<dbReference type="SMART" id="SM00195">
    <property type="entry name" value="DSPc"/>
    <property type="match status" value="1"/>
</dbReference>
<dbReference type="InterPro" id="IPR020422">
    <property type="entry name" value="TYR_PHOSPHATASE_DUAL_dom"/>
</dbReference>
<evidence type="ECO:0000256" key="12">
    <source>
        <dbReference type="ARBA" id="ARBA00050944"/>
    </source>
</evidence>
<evidence type="ECO:0000256" key="5">
    <source>
        <dbReference type="ARBA" id="ARBA00022912"/>
    </source>
</evidence>
<evidence type="ECO:0000256" key="11">
    <source>
        <dbReference type="ARBA" id="ARBA00024224"/>
    </source>
</evidence>
<evidence type="ECO:0000256" key="10">
    <source>
        <dbReference type="ARBA" id="ARBA00024192"/>
    </source>
</evidence>
<evidence type="ECO:0000256" key="1">
    <source>
        <dbReference type="ARBA" id="ARBA00004370"/>
    </source>
</evidence>
<evidence type="ECO:0000259" key="20">
    <source>
        <dbReference type="PROSITE" id="PS50056"/>
    </source>
</evidence>
<evidence type="ECO:0000256" key="13">
    <source>
        <dbReference type="ARBA" id="ARBA00051818"/>
    </source>
</evidence>
<keyword evidence="22" id="KW-1185">Reference proteome</keyword>
<keyword evidence="18" id="KW-0812">Transmembrane</keyword>
<dbReference type="InterPro" id="IPR042165">
    <property type="entry name" value="PTPMT1"/>
</dbReference>
<dbReference type="InterPro" id="IPR029021">
    <property type="entry name" value="Prot-tyrosine_phosphatase-like"/>
</dbReference>
<name>A0A226F2U7_FOLCA</name>
<keyword evidence="18" id="KW-1133">Transmembrane helix</keyword>
<dbReference type="OrthoDB" id="273181at2759"/>
<dbReference type="InterPro" id="IPR016130">
    <property type="entry name" value="Tyr_Pase_AS"/>
</dbReference>
<dbReference type="AlphaFoldDB" id="A0A226F2U7"/>